<name>A0A4U5QQA9_POPAL</name>
<organism evidence="2">
    <name type="scientific">Populus alba</name>
    <name type="common">White poplar</name>
    <dbReference type="NCBI Taxonomy" id="43335"/>
    <lineage>
        <taxon>Eukaryota</taxon>
        <taxon>Viridiplantae</taxon>
        <taxon>Streptophyta</taxon>
        <taxon>Embryophyta</taxon>
        <taxon>Tracheophyta</taxon>
        <taxon>Spermatophyta</taxon>
        <taxon>Magnoliopsida</taxon>
        <taxon>eudicotyledons</taxon>
        <taxon>Gunneridae</taxon>
        <taxon>Pentapetalae</taxon>
        <taxon>rosids</taxon>
        <taxon>fabids</taxon>
        <taxon>Malpighiales</taxon>
        <taxon>Salicaceae</taxon>
        <taxon>Saliceae</taxon>
        <taxon>Populus</taxon>
    </lineage>
</organism>
<reference evidence="2" key="1">
    <citation type="submission" date="2018-10" db="EMBL/GenBank/DDBJ databases">
        <title>Population genomic analysis revealed the cold adaptation of white poplar.</title>
        <authorList>
            <person name="Liu Y.-J."/>
        </authorList>
    </citation>
    <scope>NUCLEOTIDE SEQUENCE [LARGE SCALE GENOMIC DNA]</scope>
    <source>
        <strain evidence="2">PAL-ZL1</strain>
    </source>
</reference>
<dbReference type="PANTHER" id="PTHR33737:SF2">
    <property type="entry name" value="OS12G0102700 PROTEIN"/>
    <property type="match status" value="1"/>
</dbReference>
<feature type="compositionally biased region" description="Basic and acidic residues" evidence="1">
    <location>
        <begin position="621"/>
        <end position="636"/>
    </location>
</feature>
<sequence length="1053" mass="111581">MNESEQNFIFEEKTLSLIDVSFEDDCLYNSPSHDFHVRFSDTKIGAENNLGFAEANNTQSVLDSFDGGELGPDPIKSMEPERVKKNTKYNLRKSLAWNSAFFTSAGVLEPEELSSMIGCEKHMLPGIEEDIHTSSDSISTLASDNLTLVNLEEADLFGDIRASIQRSTKGPGVENSRSKVGSPKTESKTIRSSEKVDAASRNRVPASEKVDIASRNKLKARAAPNKPNAIMPGTEKTAKQSVPINGESKSLHRPPKIVGRVGPILAPASKRASLGANRVKVERAKDNPENAKKIAGRGAKVPALSGPRNAVPRPTLPVKSSLRSSSAMKTALTASSSIDSSGSLSSDCSSKYSLSSVRRESDSRTGNHSSSGSNVKTTLKFPSRNKNQSACSHLSPYLKSVAKLSSSISPASSISEWSSASLSPISTLNKMSNSSRSSFDISSCKDASGDSDASQVLDSQYHLNDENSVGPGTQVGLLGESVKKVPTGSSSVLHPDSVKPSGLRLPSPKIGFFDGARPAARTPNRSKQSHTALPSGLPGFRAGSVSPSGGSKNAKLGKLQPARTTLRGTKISDQAAALGMKSRSPSPLQESSNAAPRASSALKNEKHSGSKSLKAQSRKSFQGERKSNLKAEKTGSEECGTSLKDTDSGFTEGNGNACFLMDQNETESKSDAPGKDTEITLGNGLHDKTTSLSSIPKAESMTSLEKVGEDVVCSQNYIKNSLPSLHGTNEKKKASTEDQVDGLTKQIGAVDFYNELHKEAIGDSLSLSQDDVGRVASGIQEEFKQLSKPTCSPNPAMASTIVEAEKAEAGIEKASVEDQVDGLTKQIGAVDFHLEMHKEAVGDSLCLSQDDVSRVDSGTQEEFKELPKPTCSPVPAIASSVVYAEKEEAGIHKATAEDQVDGSTKLGDFLSLSQDDVGRVASGIQEELKELSKPTCSPTPVIASTMVEAEKAEAGIEKASVEDPIDGLIKQIVALDIHPKVPKEVVGDSLSLSKDYVSRVNSCIQEEFKELLKPACSPTPAMASTTVEVQMAEAATLLNPATTHGKSEDGETS</sequence>
<feature type="compositionally biased region" description="Polar residues" evidence="1">
    <location>
        <begin position="366"/>
        <end position="377"/>
    </location>
</feature>
<evidence type="ECO:0000313" key="2">
    <source>
        <dbReference type="EMBL" id="TKS13113.1"/>
    </source>
</evidence>
<proteinExistence type="predicted"/>
<feature type="compositionally biased region" description="Basic and acidic residues" evidence="1">
    <location>
        <begin position="666"/>
        <end position="678"/>
    </location>
</feature>
<feature type="compositionally biased region" description="Basic and acidic residues" evidence="1">
    <location>
        <begin position="185"/>
        <end position="214"/>
    </location>
</feature>
<feature type="region of interest" description="Disordered" evidence="1">
    <location>
        <begin position="273"/>
        <end position="325"/>
    </location>
</feature>
<comment type="caution">
    <text evidence="2">The sequence shown here is derived from an EMBL/GenBank/DDBJ whole genome shotgun (WGS) entry which is preliminary data.</text>
</comment>
<dbReference type="InterPro" id="IPR045882">
    <property type="entry name" value="GPT1/2"/>
</dbReference>
<dbReference type="GO" id="GO:0008017">
    <property type="term" value="F:microtubule binding"/>
    <property type="evidence" value="ECO:0007669"/>
    <property type="project" value="InterPro"/>
</dbReference>
<accession>A0A4U5QQA9</accession>
<dbReference type="EMBL" id="RCHU01000138">
    <property type="protein sequence ID" value="TKS13113.1"/>
    <property type="molecule type" value="Genomic_DNA"/>
</dbReference>
<feature type="region of interest" description="Disordered" evidence="1">
    <location>
        <begin position="486"/>
        <end position="651"/>
    </location>
</feature>
<protein>
    <submittedName>
        <fullName evidence="2">Uncharacterized protein</fullName>
    </submittedName>
</protein>
<feature type="region of interest" description="Disordered" evidence="1">
    <location>
        <begin position="665"/>
        <end position="691"/>
    </location>
</feature>
<feature type="compositionally biased region" description="Polar residues" evidence="1">
    <location>
        <begin position="523"/>
        <end position="532"/>
    </location>
</feature>
<dbReference type="PANTHER" id="PTHR33737">
    <property type="entry name" value="OS05G0121800 PROTEIN"/>
    <property type="match status" value="1"/>
</dbReference>
<dbReference type="STRING" id="43335.A0A4U5QQA9"/>
<feature type="region of interest" description="Disordered" evidence="1">
    <location>
        <begin position="355"/>
        <end position="387"/>
    </location>
</feature>
<evidence type="ECO:0000256" key="1">
    <source>
        <dbReference type="SAM" id="MobiDB-lite"/>
    </source>
</evidence>
<feature type="compositionally biased region" description="Polar residues" evidence="1">
    <location>
        <begin position="610"/>
        <end position="620"/>
    </location>
</feature>
<feature type="compositionally biased region" description="Basic and acidic residues" evidence="1">
    <location>
        <begin position="279"/>
        <end position="292"/>
    </location>
</feature>
<dbReference type="AlphaFoldDB" id="A0A4U5QQA9"/>
<feature type="region of interest" description="Disordered" evidence="1">
    <location>
        <begin position="166"/>
        <end position="259"/>
    </location>
</feature>
<gene>
    <name evidence="2" type="ORF">D5086_0000054260</name>
</gene>
<feature type="compositionally biased region" description="Polar residues" evidence="1">
    <location>
        <begin position="583"/>
        <end position="594"/>
    </location>
</feature>